<dbReference type="SMART" id="SM00671">
    <property type="entry name" value="SEL1"/>
    <property type="match status" value="4"/>
</dbReference>
<dbReference type="SUPFAM" id="SSF81901">
    <property type="entry name" value="HCP-like"/>
    <property type="match status" value="2"/>
</dbReference>
<dbReference type="OrthoDB" id="5397369at2"/>
<dbReference type="PANTHER" id="PTHR11102:SF160">
    <property type="entry name" value="ERAD-ASSOCIATED E3 UBIQUITIN-PROTEIN LIGASE COMPONENT HRD3"/>
    <property type="match status" value="1"/>
</dbReference>
<dbReference type="InterPro" id="IPR004027">
    <property type="entry name" value="SEC_C_motif"/>
</dbReference>
<evidence type="ECO:0000313" key="1">
    <source>
        <dbReference type="EMBL" id="AWV88706.1"/>
    </source>
</evidence>
<dbReference type="SUPFAM" id="SSF103642">
    <property type="entry name" value="Sec-C motif"/>
    <property type="match status" value="1"/>
</dbReference>
<organism evidence="1 2">
    <name type="scientific">Bradymonas sediminis</name>
    <dbReference type="NCBI Taxonomy" id="1548548"/>
    <lineage>
        <taxon>Bacteria</taxon>
        <taxon>Deltaproteobacteria</taxon>
        <taxon>Bradymonadales</taxon>
        <taxon>Bradymonadaceae</taxon>
        <taxon>Bradymonas</taxon>
    </lineage>
</organism>
<dbReference type="PANTHER" id="PTHR11102">
    <property type="entry name" value="SEL-1-LIKE PROTEIN"/>
    <property type="match status" value="1"/>
</dbReference>
<dbReference type="Pfam" id="PF08238">
    <property type="entry name" value="Sel1"/>
    <property type="match status" value="5"/>
</dbReference>
<dbReference type="InterPro" id="IPR050767">
    <property type="entry name" value="Sel1_AlgK"/>
</dbReference>
<dbReference type="Proteomes" id="UP000249799">
    <property type="component" value="Chromosome"/>
</dbReference>
<reference evidence="1 2" key="1">
    <citation type="submission" date="2018-06" db="EMBL/GenBank/DDBJ databases">
        <title>Lujinxingia sediminis gen. nov. sp. nov., a new facultative anaerobic member of the class Deltaproteobacteria, and proposal of Lujinxingaceae fam. nov.</title>
        <authorList>
            <person name="Guo L.-Y."/>
            <person name="Li C.-M."/>
            <person name="Wang S."/>
            <person name="Du Z.-J."/>
        </authorList>
    </citation>
    <scope>NUCLEOTIDE SEQUENCE [LARGE SCALE GENOMIC DNA]</scope>
    <source>
        <strain evidence="1 2">FA350</strain>
    </source>
</reference>
<dbReference type="Gene3D" id="1.25.40.10">
    <property type="entry name" value="Tetratricopeptide repeat domain"/>
    <property type="match status" value="1"/>
</dbReference>
<gene>
    <name evidence="1" type="ORF">DN745_04890</name>
</gene>
<protein>
    <submittedName>
        <fullName evidence="1">Uncharacterized protein</fullName>
    </submittedName>
</protein>
<dbReference type="InterPro" id="IPR006597">
    <property type="entry name" value="Sel1-like"/>
</dbReference>
<accession>A0A2Z4FJ48</accession>
<proteinExistence type="predicted"/>
<dbReference type="Pfam" id="PF02810">
    <property type="entry name" value="SEC-C"/>
    <property type="match status" value="1"/>
</dbReference>
<evidence type="ECO:0000313" key="2">
    <source>
        <dbReference type="Proteomes" id="UP000249799"/>
    </source>
</evidence>
<name>A0A2Z4FJ48_9DELT</name>
<sequence length="621" mass="68986">MSKASKQQKTPSRPRSECACFIESVLPELGDLYHVAETSLHEIPAHTLISLRSCCMLFAQEYLRRHNHSVDYSGNLNDILESYEFIESSSEDLRKKLHELRQIANRAAHPEQHNAPTADELARHATRWLKVFYQIVIKCLADNTKGIPEFKLPDADSSNRLCGDAVLRDDAEAQYRLGLRAKMSAVARIKKRKDEAGEGAMTEVPETSGEYEEAYFWFQKAARDGRSPAALYQMALLNIDGIIEGGSPEQGIDFMYEAARLGDAASSARLGLFALNELIFDSQGTRVGDFEDRERMIDWLEYAASDGNPEALNGLVAIYQSGRLAPKNLKRALTYARSAADAGFPLAKFNLVLLYQSGIGEERSPGEVVSLLKDAAEGGVLRAYAHLCHVYRNGDGAEVDFEVAKSYLEKGCQHGDPHAMVIAVNDSIHRPADEREACSELMGLLQAIDHLGNSPDIREFALTLLPHSVGHAQRRVANLLDEMVSQQPLSGAVDENEFQVLIWLLASAAAEPRQGDELDTQGMAVSRSTDIRPVIDASRDIFHTDVSPYEFRQACKALKPLVPQFSKWEALERKKEAQRTAGKMQAKFTRRLRRTSVKVGRNDSCPCASGRKYKRCCGVPS</sequence>
<keyword evidence="2" id="KW-1185">Reference proteome</keyword>
<dbReference type="AlphaFoldDB" id="A0A2Z4FJ48"/>
<dbReference type="KEGG" id="bsed:DN745_04890"/>
<dbReference type="EMBL" id="CP030032">
    <property type="protein sequence ID" value="AWV88706.1"/>
    <property type="molecule type" value="Genomic_DNA"/>
</dbReference>
<dbReference type="InterPro" id="IPR011990">
    <property type="entry name" value="TPR-like_helical_dom_sf"/>
</dbReference>
<dbReference type="RefSeq" id="WP_111332664.1">
    <property type="nucleotide sequence ID" value="NZ_CP030032.1"/>
</dbReference>
<dbReference type="Gene3D" id="3.10.450.50">
    <property type="match status" value="1"/>
</dbReference>